<dbReference type="InterPro" id="IPR025996">
    <property type="entry name" value="MT1864/Rv1816-like_C"/>
</dbReference>
<name>A0A7W6PQ48_9HYPH</name>
<keyword evidence="3" id="KW-0804">Transcription</keyword>
<evidence type="ECO:0000256" key="4">
    <source>
        <dbReference type="PROSITE-ProRule" id="PRU00335"/>
    </source>
</evidence>
<evidence type="ECO:0000313" key="6">
    <source>
        <dbReference type="EMBL" id="MBB4142544.1"/>
    </source>
</evidence>
<feature type="domain" description="HTH tetR-type" evidence="5">
    <location>
        <begin position="10"/>
        <end position="70"/>
    </location>
</feature>
<dbReference type="Proteomes" id="UP000519897">
    <property type="component" value="Unassembled WGS sequence"/>
</dbReference>
<comment type="caution">
    <text evidence="6">The sequence shown here is derived from an EMBL/GenBank/DDBJ whole genome shotgun (WGS) entry which is preliminary data.</text>
</comment>
<dbReference type="PANTHER" id="PTHR30055">
    <property type="entry name" value="HTH-TYPE TRANSCRIPTIONAL REGULATOR RUTR"/>
    <property type="match status" value="1"/>
</dbReference>
<dbReference type="Gene3D" id="1.10.357.10">
    <property type="entry name" value="Tetracycline Repressor, domain 2"/>
    <property type="match status" value="1"/>
</dbReference>
<proteinExistence type="predicted"/>
<keyword evidence="7" id="KW-1185">Reference proteome</keyword>
<dbReference type="SUPFAM" id="SSF46689">
    <property type="entry name" value="Homeodomain-like"/>
    <property type="match status" value="1"/>
</dbReference>
<dbReference type="SUPFAM" id="SSF48498">
    <property type="entry name" value="Tetracyclin repressor-like, C-terminal domain"/>
    <property type="match status" value="1"/>
</dbReference>
<dbReference type="InterPro" id="IPR001647">
    <property type="entry name" value="HTH_TetR"/>
</dbReference>
<accession>A0A7W6PQ48</accession>
<protein>
    <submittedName>
        <fullName evidence="6">AcrR family transcriptional regulator</fullName>
    </submittedName>
</protein>
<dbReference type="RefSeq" id="WP_062552686.1">
    <property type="nucleotide sequence ID" value="NZ_CP049250.1"/>
</dbReference>
<dbReference type="Pfam" id="PF13305">
    <property type="entry name" value="TetR_C_33"/>
    <property type="match status" value="1"/>
</dbReference>
<reference evidence="6 7" key="1">
    <citation type="submission" date="2020-08" db="EMBL/GenBank/DDBJ databases">
        <title>Genomic Encyclopedia of Type Strains, Phase IV (KMG-IV): sequencing the most valuable type-strain genomes for metagenomic binning, comparative biology and taxonomic classification.</title>
        <authorList>
            <person name="Goeker M."/>
        </authorList>
    </citation>
    <scope>NUCLEOTIDE SEQUENCE [LARGE SCALE GENOMIC DNA]</scope>
    <source>
        <strain evidence="6 7">DSM 29514</strain>
    </source>
</reference>
<sequence length="200" mass="21876">MARQKAYHHGDLRQALIENGLALLEELGLEELSLRKLAARVGVSHAAPEHHFPSLRHLLNALAAEGFKAFRLSMTSEMSTAAPTAAEQLRAALRGYTAFAASNPHLFRLMFNKNRLDWDDPVLGEAGQGARDVLAEVSRSVAERLGLTGVEGRLSVEHLVWAHAHGYAHLLIDQKIARDSACADLSPVPPLDLVQFLLPE</sequence>
<evidence type="ECO:0000256" key="2">
    <source>
        <dbReference type="ARBA" id="ARBA00023125"/>
    </source>
</evidence>
<feature type="DNA-binding region" description="H-T-H motif" evidence="4">
    <location>
        <begin position="33"/>
        <end position="52"/>
    </location>
</feature>
<evidence type="ECO:0000256" key="3">
    <source>
        <dbReference type="ARBA" id="ARBA00023163"/>
    </source>
</evidence>
<organism evidence="6 7">
    <name type="scientific">Rhizobium rhizoryzae</name>
    <dbReference type="NCBI Taxonomy" id="451876"/>
    <lineage>
        <taxon>Bacteria</taxon>
        <taxon>Pseudomonadati</taxon>
        <taxon>Pseudomonadota</taxon>
        <taxon>Alphaproteobacteria</taxon>
        <taxon>Hyphomicrobiales</taxon>
        <taxon>Rhizobiaceae</taxon>
        <taxon>Rhizobium/Agrobacterium group</taxon>
        <taxon>Rhizobium</taxon>
    </lineage>
</organism>
<dbReference type="PANTHER" id="PTHR30055:SF220">
    <property type="entry name" value="TETR-FAMILY REGULATORY PROTEIN"/>
    <property type="match status" value="1"/>
</dbReference>
<dbReference type="PROSITE" id="PS50977">
    <property type="entry name" value="HTH_TETR_2"/>
    <property type="match status" value="1"/>
</dbReference>
<dbReference type="Pfam" id="PF00440">
    <property type="entry name" value="TetR_N"/>
    <property type="match status" value="1"/>
</dbReference>
<dbReference type="InterPro" id="IPR050109">
    <property type="entry name" value="HTH-type_TetR-like_transc_reg"/>
</dbReference>
<dbReference type="InterPro" id="IPR009057">
    <property type="entry name" value="Homeodomain-like_sf"/>
</dbReference>
<evidence type="ECO:0000256" key="1">
    <source>
        <dbReference type="ARBA" id="ARBA00023015"/>
    </source>
</evidence>
<dbReference type="AlphaFoldDB" id="A0A7W6PQ48"/>
<keyword evidence="1" id="KW-0805">Transcription regulation</keyword>
<evidence type="ECO:0000313" key="7">
    <source>
        <dbReference type="Proteomes" id="UP000519897"/>
    </source>
</evidence>
<keyword evidence="2 4" id="KW-0238">DNA-binding</keyword>
<dbReference type="EMBL" id="JACIEC010000001">
    <property type="protein sequence ID" value="MBB4142544.1"/>
    <property type="molecule type" value="Genomic_DNA"/>
</dbReference>
<dbReference type="InterPro" id="IPR036271">
    <property type="entry name" value="Tet_transcr_reg_TetR-rel_C_sf"/>
</dbReference>
<evidence type="ECO:0000259" key="5">
    <source>
        <dbReference type="PROSITE" id="PS50977"/>
    </source>
</evidence>
<gene>
    <name evidence="6" type="ORF">GGQ72_001043</name>
</gene>
<dbReference type="GO" id="GO:0000976">
    <property type="term" value="F:transcription cis-regulatory region binding"/>
    <property type="evidence" value="ECO:0007669"/>
    <property type="project" value="TreeGrafter"/>
</dbReference>
<dbReference type="GO" id="GO:0003700">
    <property type="term" value="F:DNA-binding transcription factor activity"/>
    <property type="evidence" value="ECO:0007669"/>
    <property type="project" value="TreeGrafter"/>
</dbReference>